<organism evidence="2 3">
    <name type="scientific">Vigna mungo</name>
    <name type="common">Black gram</name>
    <name type="synonym">Phaseolus mungo</name>
    <dbReference type="NCBI Taxonomy" id="3915"/>
    <lineage>
        <taxon>Eukaryota</taxon>
        <taxon>Viridiplantae</taxon>
        <taxon>Streptophyta</taxon>
        <taxon>Embryophyta</taxon>
        <taxon>Tracheophyta</taxon>
        <taxon>Spermatophyta</taxon>
        <taxon>Magnoliopsida</taxon>
        <taxon>eudicotyledons</taxon>
        <taxon>Gunneridae</taxon>
        <taxon>Pentapetalae</taxon>
        <taxon>rosids</taxon>
        <taxon>fabids</taxon>
        <taxon>Fabales</taxon>
        <taxon>Fabaceae</taxon>
        <taxon>Papilionoideae</taxon>
        <taxon>50 kb inversion clade</taxon>
        <taxon>NPAAA clade</taxon>
        <taxon>indigoferoid/millettioid clade</taxon>
        <taxon>Phaseoleae</taxon>
        <taxon>Vigna</taxon>
    </lineage>
</organism>
<accession>A0AAQ3PC81</accession>
<protein>
    <submittedName>
        <fullName evidence="2">Uncharacterized protein</fullName>
    </submittedName>
</protein>
<evidence type="ECO:0000256" key="1">
    <source>
        <dbReference type="SAM" id="MobiDB-lite"/>
    </source>
</evidence>
<proteinExistence type="predicted"/>
<feature type="compositionally biased region" description="Polar residues" evidence="1">
    <location>
        <begin position="86"/>
        <end position="103"/>
    </location>
</feature>
<dbReference type="AlphaFoldDB" id="A0AAQ3PC81"/>
<name>A0AAQ3PC81_VIGMU</name>
<gene>
    <name evidence="2" type="ORF">V8G54_004715</name>
</gene>
<sequence length="165" mass="18184">MSFTRVTISHNFNSLASSIVANIFSSHCSNLFKQQTNSTASPNLNPPNLSLNSFNLTRTSACTTPQSPRASFTISSTKRFPLGSGLLQSPSTRATRESNSLNKSALERPDALSSLFSFSLAVPRKNPRTREAQRSCSMCCANHRTQEESCHVVGSVVCRKWERLR</sequence>
<dbReference type="Proteomes" id="UP001374535">
    <property type="component" value="Chromosome 1"/>
</dbReference>
<evidence type="ECO:0000313" key="3">
    <source>
        <dbReference type="Proteomes" id="UP001374535"/>
    </source>
</evidence>
<feature type="region of interest" description="Disordered" evidence="1">
    <location>
        <begin position="85"/>
        <end position="106"/>
    </location>
</feature>
<dbReference type="EMBL" id="CP144700">
    <property type="protein sequence ID" value="WVZ26171.1"/>
    <property type="molecule type" value="Genomic_DNA"/>
</dbReference>
<evidence type="ECO:0000313" key="2">
    <source>
        <dbReference type="EMBL" id="WVZ26171.1"/>
    </source>
</evidence>
<reference evidence="2 3" key="1">
    <citation type="journal article" date="2023" name="Life. Sci Alliance">
        <title>Evolutionary insights into 3D genome organization and epigenetic landscape of Vigna mungo.</title>
        <authorList>
            <person name="Junaid A."/>
            <person name="Singh B."/>
            <person name="Bhatia S."/>
        </authorList>
    </citation>
    <scope>NUCLEOTIDE SEQUENCE [LARGE SCALE GENOMIC DNA]</scope>
    <source>
        <strain evidence="2">Urdbean</strain>
    </source>
</reference>
<keyword evidence="3" id="KW-1185">Reference proteome</keyword>